<proteinExistence type="predicted"/>
<dbReference type="Proteomes" id="UP000016584">
    <property type="component" value="Unassembled WGS sequence"/>
</dbReference>
<dbReference type="EMBL" id="ATDL01000018">
    <property type="protein sequence ID" value="ERJ58139.1"/>
    <property type="molecule type" value="Genomic_DNA"/>
</dbReference>
<comment type="caution">
    <text evidence="1">The sequence shown here is derived from an EMBL/GenBank/DDBJ whole genome shotgun (WGS) entry which is preliminary data.</text>
</comment>
<evidence type="ECO:0000313" key="1">
    <source>
        <dbReference type="EMBL" id="ERJ58139.1"/>
    </source>
</evidence>
<dbReference type="AlphaFoldDB" id="U2IZN3"/>
<accession>U2IZN3</accession>
<sequence length="216" mass="24776">MYAQERKFIFELGGAFNKTTLESSSPLGKNEIKNPRLNLQTGYRLFSRSYLGISYQFLTDIEKKAATSTYHQYHTSSASESTERTNAYGIFYRFYIWPPSTSRWNAFAEVSPSIQFHRSKTSFSSETRYGENFSEIAAVERLEGRSDRKAIDTDLKIGGSYNVTSYLAVQLSLRSIANIHADFSDSQKLFEEKNNTSYRLFDSPLKHTHLSVLFTL</sequence>
<gene>
    <name evidence="1" type="ORF">M472_05110</name>
</gene>
<keyword evidence="2" id="KW-1185">Reference proteome</keyword>
<name>U2IZN3_9SPHI</name>
<evidence type="ECO:0000313" key="2">
    <source>
        <dbReference type="Proteomes" id="UP000016584"/>
    </source>
</evidence>
<evidence type="ECO:0008006" key="3">
    <source>
        <dbReference type="Google" id="ProtNLM"/>
    </source>
</evidence>
<dbReference type="PATRIC" id="fig|1346330.5.peg.3479"/>
<organism evidence="1 2">
    <name type="scientific">Sphingobacterium paucimobilis HER1398</name>
    <dbReference type="NCBI Taxonomy" id="1346330"/>
    <lineage>
        <taxon>Bacteria</taxon>
        <taxon>Pseudomonadati</taxon>
        <taxon>Bacteroidota</taxon>
        <taxon>Sphingobacteriia</taxon>
        <taxon>Sphingobacteriales</taxon>
        <taxon>Sphingobacteriaceae</taxon>
        <taxon>Sphingobacterium</taxon>
    </lineage>
</organism>
<reference evidence="1 2" key="1">
    <citation type="journal article" date="2013" name="Genome Announc.">
        <title>The Draft Genome Sequence of Sphingomonas paucimobilis Strain HER1398 (Proteobacteria), Host to the Giant PAU Phage, Indicates That It Is a Member of the Genus Sphingobacterium (Bacteroidetes).</title>
        <authorList>
            <person name="White R.A.III."/>
            <person name="Suttle C.A."/>
        </authorList>
    </citation>
    <scope>NUCLEOTIDE SEQUENCE [LARGE SCALE GENOMIC DNA]</scope>
    <source>
        <strain evidence="1 2">HER1398</strain>
    </source>
</reference>
<dbReference type="STRING" id="1346330.M472_05110"/>
<protein>
    <recommendedName>
        <fullName evidence="3">Outer membrane protein beta-barrel domain-containing protein</fullName>
    </recommendedName>
</protein>